<feature type="compositionally biased region" description="Polar residues" evidence="1">
    <location>
        <begin position="213"/>
        <end position="232"/>
    </location>
</feature>
<evidence type="ECO:0000256" key="1">
    <source>
        <dbReference type="SAM" id="MobiDB-lite"/>
    </source>
</evidence>
<accession>A0AAV3ZK63</accession>
<feature type="compositionally biased region" description="Polar residues" evidence="1">
    <location>
        <begin position="194"/>
        <end position="205"/>
    </location>
</feature>
<feature type="domain" description="Macro" evidence="2">
    <location>
        <begin position="433"/>
        <end position="664"/>
    </location>
</feature>
<feature type="region of interest" description="Disordered" evidence="1">
    <location>
        <begin position="686"/>
        <end position="716"/>
    </location>
</feature>
<keyword evidence="4" id="KW-1185">Reference proteome</keyword>
<feature type="region of interest" description="Disordered" evidence="1">
    <location>
        <begin position="1"/>
        <end position="73"/>
    </location>
</feature>
<feature type="compositionally biased region" description="Polar residues" evidence="1">
    <location>
        <begin position="302"/>
        <end position="318"/>
    </location>
</feature>
<dbReference type="EMBL" id="BLXT01002641">
    <property type="protein sequence ID" value="GFN96064.1"/>
    <property type="molecule type" value="Genomic_DNA"/>
</dbReference>
<evidence type="ECO:0000259" key="2">
    <source>
        <dbReference type="PROSITE" id="PS51154"/>
    </source>
</evidence>
<dbReference type="InterPro" id="IPR043472">
    <property type="entry name" value="Macro_dom-like"/>
</dbReference>
<comment type="caution">
    <text evidence="3">The sequence shown here is derived from an EMBL/GenBank/DDBJ whole genome shotgun (WGS) entry which is preliminary data.</text>
</comment>
<evidence type="ECO:0000313" key="3">
    <source>
        <dbReference type="EMBL" id="GFN96064.1"/>
    </source>
</evidence>
<dbReference type="Gene3D" id="3.40.220.10">
    <property type="entry name" value="Leucine Aminopeptidase, subunit E, domain 1"/>
    <property type="match status" value="1"/>
</dbReference>
<dbReference type="InterPro" id="IPR002589">
    <property type="entry name" value="Macro_dom"/>
</dbReference>
<gene>
    <name evidence="3" type="ORF">PoB_002257000</name>
</gene>
<reference evidence="3 4" key="1">
    <citation type="journal article" date="2021" name="Elife">
        <title>Chloroplast acquisition without the gene transfer in kleptoplastic sea slugs, Plakobranchus ocellatus.</title>
        <authorList>
            <person name="Maeda T."/>
            <person name="Takahashi S."/>
            <person name="Yoshida T."/>
            <person name="Shimamura S."/>
            <person name="Takaki Y."/>
            <person name="Nagai Y."/>
            <person name="Toyoda A."/>
            <person name="Suzuki Y."/>
            <person name="Arimoto A."/>
            <person name="Ishii H."/>
            <person name="Satoh N."/>
            <person name="Nishiyama T."/>
            <person name="Hasebe M."/>
            <person name="Maruyama T."/>
            <person name="Minagawa J."/>
            <person name="Obokata J."/>
            <person name="Shigenobu S."/>
        </authorList>
    </citation>
    <scope>NUCLEOTIDE SEQUENCE [LARGE SCALE GENOMIC DNA]</scope>
</reference>
<organism evidence="3 4">
    <name type="scientific">Plakobranchus ocellatus</name>
    <dbReference type="NCBI Taxonomy" id="259542"/>
    <lineage>
        <taxon>Eukaryota</taxon>
        <taxon>Metazoa</taxon>
        <taxon>Spiralia</taxon>
        <taxon>Lophotrochozoa</taxon>
        <taxon>Mollusca</taxon>
        <taxon>Gastropoda</taxon>
        <taxon>Heterobranchia</taxon>
        <taxon>Euthyneura</taxon>
        <taxon>Panpulmonata</taxon>
        <taxon>Sacoglossa</taxon>
        <taxon>Placobranchoidea</taxon>
        <taxon>Plakobranchidae</taxon>
        <taxon>Plakobranchus</taxon>
    </lineage>
</organism>
<dbReference type="SUPFAM" id="SSF52949">
    <property type="entry name" value="Macro domain-like"/>
    <property type="match status" value="1"/>
</dbReference>
<dbReference type="PROSITE" id="PS51154">
    <property type="entry name" value="MACRO"/>
    <property type="match status" value="1"/>
</dbReference>
<feature type="region of interest" description="Disordered" evidence="1">
    <location>
        <begin position="302"/>
        <end position="325"/>
    </location>
</feature>
<feature type="region of interest" description="Disordered" evidence="1">
    <location>
        <begin position="186"/>
        <end position="232"/>
    </location>
</feature>
<feature type="compositionally biased region" description="Polar residues" evidence="1">
    <location>
        <begin position="1"/>
        <end position="23"/>
    </location>
</feature>
<sequence>MNNFNGERSTRSLVTKNEGQRQQNDARHNTRLGGYEQNLPKNNEGKLADRSLDDESFIHPSTEPEQGTRKMGNQGIKNVQGKLLPLRQLCSSSALLPSRPVNCQRKQPQIMNNDLSDSVSETSTISKRLRRASSAFMTLQSSPAMAKLQKTNTSWQDSGDCQVVNKVRQTSDNSIVYSSKNTANPFQNVKLVPPSNSSNASLKTRSQLEKDAQNTSDIPSNMETDESYSSVENGSALSTMKIAEFSKRPIAIAKKSRGKTVAERFHNFWSQNQTKSNIKTLLSKMKAPLSIIPTKDFKNTRSNTGLATQSSGSASVTHLNKDGHSKAMSTTSSAFYPISNPDHQMLLAPASLKESQLSDQGFSPCSNPGTAQTYLHDRSTANAVGPRLRRRQASARLASPSADLHKTTLPQPQTAATVSPLSVVHILPQASQFQVLHAQLAGCLSLSVSLGDLSEASATGLVNWTDGNLTHTVTACSQAVAAKAGALLIAGCADYLTNKGSPLEPPDVLTTVAGGRFHPNVESILHVVAPPVGSTEISSPSARNYSQEGQGQTESEHSRALLLQVYANCLRFAEERLGLTSLAFPLIGQGIFSIETCVHCFCDSLLVFLHEQGFPCKTPSSSLTSVELIIADARTTDLVAERLHSCLDRLSSLQNFESAITEIFKTTLMYAATSVRHQGVLNEPVLSTSSDRAEDQESQQRTRAISGRPKVKRPRL</sequence>
<feature type="compositionally biased region" description="Basic and acidic residues" evidence="1">
    <location>
        <begin position="691"/>
        <end position="700"/>
    </location>
</feature>
<dbReference type="Proteomes" id="UP000735302">
    <property type="component" value="Unassembled WGS sequence"/>
</dbReference>
<proteinExistence type="predicted"/>
<feature type="compositionally biased region" description="Basic and acidic residues" evidence="1">
    <location>
        <begin position="43"/>
        <end position="57"/>
    </location>
</feature>
<dbReference type="AlphaFoldDB" id="A0AAV3ZK63"/>
<protein>
    <submittedName>
        <fullName evidence="3">Sedoheptulokinase</fullName>
    </submittedName>
</protein>
<evidence type="ECO:0000313" key="4">
    <source>
        <dbReference type="Proteomes" id="UP000735302"/>
    </source>
</evidence>
<name>A0AAV3ZK63_9GAST</name>